<comment type="caution">
    <text evidence="1">The sequence shown here is derived from an EMBL/GenBank/DDBJ whole genome shotgun (WGS) entry which is preliminary data.</text>
</comment>
<gene>
    <name evidence="1" type="ORF">B0H67DRAFT_497694</name>
</gene>
<protein>
    <submittedName>
        <fullName evidence="1">Uncharacterized protein</fullName>
    </submittedName>
</protein>
<name>A0AA39ZVY8_9PEZI</name>
<accession>A0AA39ZVY8</accession>
<evidence type="ECO:0000313" key="1">
    <source>
        <dbReference type="EMBL" id="KAK0704565.1"/>
    </source>
</evidence>
<dbReference type="Proteomes" id="UP001172102">
    <property type="component" value="Unassembled WGS sequence"/>
</dbReference>
<evidence type="ECO:0000313" key="2">
    <source>
        <dbReference type="Proteomes" id="UP001172102"/>
    </source>
</evidence>
<reference evidence="1" key="1">
    <citation type="submission" date="2023-06" db="EMBL/GenBank/DDBJ databases">
        <title>Genome-scale phylogeny and comparative genomics of the fungal order Sordariales.</title>
        <authorList>
            <consortium name="Lawrence Berkeley National Laboratory"/>
            <person name="Hensen N."/>
            <person name="Bonometti L."/>
            <person name="Westerberg I."/>
            <person name="Brannstrom I.O."/>
            <person name="Guillou S."/>
            <person name="Cros-Aarteil S."/>
            <person name="Calhoun S."/>
            <person name="Haridas S."/>
            <person name="Kuo A."/>
            <person name="Mondo S."/>
            <person name="Pangilinan J."/>
            <person name="Riley R."/>
            <person name="Labutti K."/>
            <person name="Andreopoulos B."/>
            <person name="Lipzen A."/>
            <person name="Chen C."/>
            <person name="Yanf M."/>
            <person name="Daum C."/>
            <person name="Ng V."/>
            <person name="Clum A."/>
            <person name="Steindorff A."/>
            <person name="Ohm R."/>
            <person name="Martin F."/>
            <person name="Silar P."/>
            <person name="Natvig D."/>
            <person name="Lalanne C."/>
            <person name="Gautier V."/>
            <person name="Ament-Velasquez S.L."/>
            <person name="Kruys A."/>
            <person name="Hutchinson M.I."/>
            <person name="Powell A.J."/>
            <person name="Barry K."/>
            <person name="Miller A.N."/>
            <person name="Grigoriev I.V."/>
            <person name="Debuchy R."/>
            <person name="Gladieux P."/>
            <person name="Thoren M.H."/>
            <person name="Johannesson H."/>
        </authorList>
    </citation>
    <scope>NUCLEOTIDE SEQUENCE</scope>
    <source>
        <strain evidence="1">SMH4607-1</strain>
    </source>
</reference>
<proteinExistence type="predicted"/>
<sequence>LNLEEFADVLFTNRCKKGELSPEARAAICVMVAVGQSERFVSQLFHVCPLEDCQYH</sequence>
<keyword evidence="2" id="KW-1185">Reference proteome</keyword>
<dbReference type="AlphaFoldDB" id="A0AA39ZVY8"/>
<organism evidence="1 2">
    <name type="scientific">Lasiosphaeris hirsuta</name>
    <dbReference type="NCBI Taxonomy" id="260670"/>
    <lineage>
        <taxon>Eukaryota</taxon>
        <taxon>Fungi</taxon>
        <taxon>Dikarya</taxon>
        <taxon>Ascomycota</taxon>
        <taxon>Pezizomycotina</taxon>
        <taxon>Sordariomycetes</taxon>
        <taxon>Sordariomycetidae</taxon>
        <taxon>Sordariales</taxon>
        <taxon>Lasiosphaeriaceae</taxon>
        <taxon>Lasiosphaeris</taxon>
    </lineage>
</organism>
<feature type="non-terminal residue" evidence="1">
    <location>
        <position position="1"/>
    </location>
</feature>
<dbReference type="EMBL" id="JAUKUA010000007">
    <property type="protein sequence ID" value="KAK0704565.1"/>
    <property type="molecule type" value="Genomic_DNA"/>
</dbReference>